<reference evidence="11 12" key="1">
    <citation type="submission" date="2015-09" db="EMBL/GenBank/DDBJ databases">
        <title>Complete genome sequence of Defluviimonas alba cai42t isolated from an oilfield in Xinjiang.</title>
        <authorList>
            <person name="Geng S."/>
            <person name="Pan X."/>
            <person name="Wu X."/>
        </authorList>
    </citation>
    <scope>NUCLEOTIDE SEQUENCE [LARGE SCALE GENOMIC DNA]</scope>
    <source>
        <strain evidence="12">cai42</strain>
        <plasmid evidence="12">cai42_Plasmidc</plasmid>
    </source>
</reference>
<dbReference type="EMBL" id="CP012664">
    <property type="protein sequence ID" value="AMY72160.1"/>
    <property type="molecule type" value="Genomic_DNA"/>
</dbReference>
<name>A0A159ZB71_9RHOB</name>
<dbReference type="InterPro" id="IPR013563">
    <property type="entry name" value="Oligopep_ABC_C"/>
</dbReference>
<evidence type="ECO:0000256" key="9">
    <source>
        <dbReference type="ARBA" id="ARBA00023136"/>
    </source>
</evidence>
<keyword evidence="5" id="KW-0997">Cell inner membrane</keyword>
<keyword evidence="9" id="KW-0472">Membrane</keyword>
<keyword evidence="11" id="KW-0614">Plasmid</keyword>
<dbReference type="GO" id="GO:0015833">
    <property type="term" value="P:peptide transport"/>
    <property type="evidence" value="ECO:0007669"/>
    <property type="project" value="InterPro"/>
</dbReference>
<comment type="subcellular location">
    <subcellularLocation>
        <location evidence="1">Cell inner membrane</location>
        <topology evidence="1">Peripheral membrane protein</topology>
    </subcellularLocation>
</comment>
<feature type="domain" description="Oligopeptide/dipeptide ABC transporter C-terminal" evidence="10">
    <location>
        <begin position="17"/>
        <end position="81"/>
    </location>
</feature>
<dbReference type="SUPFAM" id="SSF52540">
    <property type="entry name" value="P-loop containing nucleoside triphosphate hydrolases"/>
    <property type="match status" value="1"/>
</dbReference>
<dbReference type="NCBIfam" id="TIGR01727">
    <property type="entry name" value="oligo_HPY"/>
    <property type="match status" value="1"/>
</dbReference>
<proteinExistence type="inferred from homology"/>
<dbReference type="Gene3D" id="3.40.50.300">
    <property type="entry name" value="P-loop containing nucleotide triphosphate hydrolases"/>
    <property type="match status" value="1"/>
</dbReference>
<keyword evidence="8" id="KW-1278">Translocase</keyword>
<dbReference type="AlphaFoldDB" id="A0A159ZB71"/>
<evidence type="ECO:0000256" key="4">
    <source>
        <dbReference type="ARBA" id="ARBA00022475"/>
    </source>
</evidence>
<dbReference type="Proteomes" id="UP000076128">
    <property type="component" value="Plasmid pcai42C"/>
</dbReference>
<keyword evidence="6" id="KW-0547">Nucleotide-binding</keyword>
<dbReference type="PANTHER" id="PTHR43297:SF14">
    <property type="entry name" value="ATPASE AAA-TYPE CORE DOMAIN-CONTAINING PROTEIN"/>
    <property type="match status" value="1"/>
</dbReference>
<dbReference type="GO" id="GO:0005886">
    <property type="term" value="C:plasma membrane"/>
    <property type="evidence" value="ECO:0007669"/>
    <property type="project" value="UniProtKB-SubCell"/>
</dbReference>
<protein>
    <submittedName>
        <fullName evidence="11">Oligopeptide/dipeptide ABC transporter, ATPase subunit</fullName>
    </submittedName>
</protein>
<dbReference type="InterPro" id="IPR050388">
    <property type="entry name" value="ABC_Ni/Peptide_Import"/>
</dbReference>
<accession>A0A159ZB71</accession>
<comment type="similarity">
    <text evidence="2">Belongs to the ABC transporter superfamily.</text>
</comment>
<gene>
    <name evidence="11" type="ORF">AKL17_3p0004</name>
</gene>
<keyword evidence="12" id="KW-1185">Reference proteome</keyword>
<sequence length="105" mass="11377">MRYLCDRVAVVYLGEIVELQESADLFAAPAHPYTRALIAAVPDVRRRQALAEPIGGEIPDPFAVLTGCRFATRCPLVEAACHSPQSMRPTSPTGLVRCWKAPATA</sequence>
<dbReference type="KEGG" id="daa:AKL17_3p0004"/>
<organism evidence="11 12">
    <name type="scientific">Frigidibacter mobilis</name>
    <dbReference type="NCBI Taxonomy" id="1335048"/>
    <lineage>
        <taxon>Bacteria</taxon>
        <taxon>Pseudomonadati</taxon>
        <taxon>Pseudomonadota</taxon>
        <taxon>Alphaproteobacteria</taxon>
        <taxon>Rhodobacterales</taxon>
        <taxon>Paracoccaceae</taxon>
        <taxon>Frigidibacter</taxon>
    </lineage>
</organism>
<evidence type="ECO:0000259" key="10">
    <source>
        <dbReference type="Pfam" id="PF08352"/>
    </source>
</evidence>
<keyword evidence="3" id="KW-0813">Transport</keyword>
<evidence type="ECO:0000256" key="5">
    <source>
        <dbReference type="ARBA" id="ARBA00022519"/>
    </source>
</evidence>
<dbReference type="Pfam" id="PF08352">
    <property type="entry name" value="oligo_HPY"/>
    <property type="match status" value="1"/>
</dbReference>
<evidence type="ECO:0000313" key="12">
    <source>
        <dbReference type="Proteomes" id="UP000076128"/>
    </source>
</evidence>
<dbReference type="InterPro" id="IPR027417">
    <property type="entry name" value="P-loop_NTPase"/>
</dbReference>
<keyword evidence="4" id="KW-1003">Cell membrane</keyword>
<evidence type="ECO:0000313" key="11">
    <source>
        <dbReference type="EMBL" id="AMY72160.1"/>
    </source>
</evidence>
<dbReference type="PATRIC" id="fig|1335048.3.peg.5128"/>
<evidence type="ECO:0000256" key="3">
    <source>
        <dbReference type="ARBA" id="ARBA00022448"/>
    </source>
</evidence>
<evidence type="ECO:0000256" key="8">
    <source>
        <dbReference type="ARBA" id="ARBA00022967"/>
    </source>
</evidence>
<dbReference type="GO" id="GO:0005524">
    <property type="term" value="F:ATP binding"/>
    <property type="evidence" value="ECO:0007669"/>
    <property type="project" value="UniProtKB-KW"/>
</dbReference>
<keyword evidence="7" id="KW-0067">ATP-binding</keyword>
<evidence type="ECO:0000256" key="7">
    <source>
        <dbReference type="ARBA" id="ARBA00022840"/>
    </source>
</evidence>
<evidence type="ECO:0000256" key="2">
    <source>
        <dbReference type="ARBA" id="ARBA00005417"/>
    </source>
</evidence>
<dbReference type="PANTHER" id="PTHR43297">
    <property type="entry name" value="OLIGOPEPTIDE TRANSPORT ATP-BINDING PROTEIN APPD"/>
    <property type="match status" value="1"/>
</dbReference>
<evidence type="ECO:0000256" key="1">
    <source>
        <dbReference type="ARBA" id="ARBA00004417"/>
    </source>
</evidence>
<geneLocation type="plasmid" evidence="12">
    <name>cai42_Plasmidc</name>
</geneLocation>
<evidence type="ECO:0000256" key="6">
    <source>
        <dbReference type="ARBA" id="ARBA00022741"/>
    </source>
</evidence>